<sequence length="85" mass="9447">MASKGESVDYVYYAPIPSDPTHTQSQQTIIHDVFYLLEALARGVIPFDTDTEVEGTLGLSFFKIPIKPTVVVAVVPPLHIGYRRE</sequence>
<proteinExistence type="predicted"/>
<dbReference type="AlphaFoldDB" id="A0A6J5UVM1"/>
<evidence type="ECO:0000313" key="1">
    <source>
        <dbReference type="EMBL" id="CAB4279667.1"/>
    </source>
</evidence>
<protein>
    <submittedName>
        <fullName evidence="1">Uncharacterized protein</fullName>
    </submittedName>
</protein>
<reference evidence="1 2" key="1">
    <citation type="submission" date="2020-05" db="EMBL/GenBank/DDBJ databases">
        <authorList>
            <person name="Campoy J."/>
            <person name="Schneeberger K."/>
            <person name="Spophaly S."/>
        </authorList>
    </citation>
    <scope>NUCLEOTIDE SEQUENCE [LARGE SCALE GENOMIC DNA]</scope>
    <source>
        <strain evidence="1">PruArmRojPasFocal</strain>
    </source>
</reference>
<name>A0A6J5UVM1_PRUAR</name>
<dbReference type="EMBL" id="CAEKDK010000005">
    <property type="protein sequence ID" value="CAB4279667.1"/>
    <property type="molecule type" value="Genomic_DNA"/>
</dbReference>
<evidence type="ECO:0000313" key="2">
    <source>
        <dbReference type="Proteomes" id="UP000507222"/>
    </source>
</evidence>
<gene>
    <name evidence="1" type="ORF">CURHAP_LOCUS32110</name>
</gene>
<organism evidence="1 2">
    <name type="scientific">Prunus armeniaca</name>
    <name type="common">Apricot</name>
    <name type="synonym">Armeniaca vulgaris</name>
    <dbReference type="NCBI Taxonomy" id="36596"/>
    <lineage>
        <taxon>Eukaryota</taxon>
        <taxon>Viridiplantae</taxon>
        <taxon>Streptophyta</taxon>
        <taxon>Embryophyta</taxon>
        <taxon>Tracheophyta</taxon>
        <taxon>Spermatophyta</taxon>
        <taxon>Magnoliopsida</taxon>
        <taxon>eudicotyledons</taxon>
        <taxon>Gunneridae</taxon>
        <taxon>Pentapetalae</taxon>
        <taxon>rosids</taxon>
        <taxon>fabids</taxon>
        <taxon>Rosales</taxon>
        <taxon>Rosaceae</taxon>
        <taxon>Amygdaloideae</taxon>
        <taxon>Amygdaleae</taxon>
        <taxon>Prunus</taxon>
    </lineage>
</organism>
<dbReference type="Proteomes" id="UP000507222">
    <property type="component" value="Unassembled WGS sequence"/>
</dbReference>
<accession>A0A6J5UVM1</accession>